<feature type="compositionally biased region" description="Basic residues" evidence="1">
    <location>
        <begin position="10"/>
        <end position="20"/>
    </location>
</feature>
<evidence type="ECO:0000256" key="1">
    <source>
        <dbReference type="SAM" id="MobiDB-lite"/>
    </source>
</evidence>
<sequence length="197" mass="22762">MSNKYDSRRAPPKQKPHHRIRDQYTTPCPSCYSIAHAELKRHKIIDRGIRSPLVRPRIRKRRKAARAATRKTLYSCIVCTLDNWFLSPTPKQARANLRESSMLSYAWKPRVLLYTALSLLGTAVYRRGSIYRLISTPLLYWMALTTIVLLEEYSTAQGSRYVALGRKRENLLSLMVLLAAVALIVSYMDHGLLKWGW</sequence>
<feature type="transmembrane region" description="Helical" evidence="2">
    <location>
        <begin position="130"/>
        <end position="150"/>
    </location>
</feature>
<evidence type="ECO:0000256" key="2">
    <source>
        <dbReference type="SAM" id="Phobius"/>
    </source>
</evidence>
<organism evidence="3 4">
    <name type="scientific">Neoarthrinium moseri</name>
    <dbReference type="NCBI Taxonomy" id="1658444"/>
    <lineage>
        <taxon>Eukaryota</taxon>
        <taxon>Fungi</taxon>
        <taxon>Dikarya</taxon>
        <taxon>Ascomycota</taxon>
        <taxon>Pezizomycotina</taxon>
        <taxon>Sordariomycetes</taxon>
        <taxon>Xylariomycetidae</taxon>
        <taxon>Amphisphaeriales</taxon>
        <taxon>Apiosporaceae</taxon>
        <taxon>Neoarthrinium</taxon>
    </lineage>
</organism>
<feature type="region of interest" description="Disordered" evidence="1">
    <location>
        <begin position="1"/>
        <end position="23"/>
    </location>
</feature>
<name>A0A9P9WNB9_9PEZI</name>
<keyword evidence="4" id="KW-1185">Reference proteome</keyword>
<proteinExistence type="predicted"/>
<keyword evidence="2" id="KW-1133">Transmembrane helix</keyword>
<dbReference type="EMBL" id="JAFIMR010000012">
    <property type="protein sequence ID" value="KAI1871819.1"/>
    <property type="molecule type" value="Genomic_DNA"/>
</dbReference>
<protein>
    <submittedName>
        <fullName evidence="3">Uncharacterized protein</fullName>
    </submittedName>
</protein>
<comment type="caution">
    <text evidence="3">The sequence shown here is derived from an EMBL/GenBank/DDBJ whole genome shotgun (WGS) entry which is preliminary data.</text>
</comment>
<keyword evidence="2" id="KW-0472">Membrane</keyword>
<evidence type="ECO:0000313" key="4">
    <source>
        <dbReference type="Proteomes" id="UP000829685"/>
    </source>
</evidence>
<keyword evidence="2" id="KW-0812">Transmembrane</keyword>
<accession>A0A9P9WNB9</accession>
<feature type="transmembrane region" description="Helical" evidence="2">
    <location>
        <begin position="171"/>
        <end position="188"/>
    </location>
</feature>
<reference evidence="3" key="1">
    <citation type="submission" date="2021-03" db="EMBL/GenBank/DDBJ databases">
        <title>Revisited historic fungal species revealed as producer of novel bioactive compounds through whole genome sequencing and comparative genomics.</title>
        <authorList>
            <person name="Vignolle G.A."/>
            <person name="Hochenegger N."/>
            <person name="Mach R.L."/>
            <person name="Mach-Aigner A.R."/>
            <person name="Javad Rahimi M."/>
            <person name="Salim K.A."/>
            <person name="Chan C.M."/>
            <person name="Lim L.B.L."/>
            <person name="Cai F."/>
            <person name="Druzhinina I.S."/>
            <person name="U'Ren J.M."/>
            <person name="Derntl C."/>
        </authorList>
    </citation>
    <scope>NUCLEOTIDE SEQUENCE</scope>
    <source>
        <strain evidence="3">TUCIM 5799</strain>
    </source>
</reference>
<dbReference type="AlphaFoldDB" id="A0A9P9WNB9"/>
<gene>
    <name evidence="3" type="ORF">JX265_005805</name>
</gene>
<evidence type="ECO:0000313" key="3">
    <source>
        <dbReference type="EMBL" id="KAI1871819.1"/>
    </source>
</evidence>
<dbReference type="Proteomes" id="UP000829685">
    <property type="component" value="Unassembled WGS sequence"/>
</dbReference>